<keyword evidence="3" id="KW-0808">Transferase</keyword>
<dbReference type="InterPro" id="IPR015421">
    <property type="entry name" value="PyrdxlP-dep_Trfase_major"/>
</dbReference>
<evidence type="ECO:0000313" key="5">
    <source>
        <dbReference type="EMBL" id="MFD0927017.1"/>
    </source>
</evidence>
<reference evidence="6" key="1">
    <citation type="journal article" date="2019" name="Int. J. Syst. Evol. Microbiol.">
        <title>The Global Catalogue of Microorganisms (GCM) 10K type strain sequencing project: providing services to taxonomists for standard genome sequencing and annotation.</title>
        <authorList>
            <consortium name="The Broad Institute Genomics Platform"/>
            <consortium name="The Broad Institute Genome Sequencing Center for Infectious Disease"/>
            <person name="Wu L."/>
            <person name="Ma J."/>
        </authorList>
    </citation>
    <scope>NUCLEOTIDE SEQUENCE [LARGE SCALE GENOMIC DNA]</scope>
    <source>
        <strain evidence="6">CCUG 50873</strain>
    </source>
</reference>
<keyword evidence="5" id="KW-0456">Lyase</keyword>
<feature type="domain" description="Aminotransferase class I/classII large" evidence="4">
    <location>
        <begin position="47"/>
        <end position="365"/>
    </location>
</feature>
<dbReference type="GO" id="GO:0048472">
    <property type="term" value="F:threonine-phosphate decarboxylase activity"/>
    <property type="evidence" value="ECO:0007669"/>
    <property type="project" value="UniProtKB-EC"/>
</dbReference>
<dbReference type="Proteomes" id="UP001597068">
    <property type="component" value="Unassembled WGS sequence"/>
</dbReference>
<comment type="cofactor">
    <cofactor evidence="1 3">
        <name>pyridoxal 5'-phosphate</name>
        <dbReference type="ChEBI" id="CHEBI:597326"/>
    </cofactor>
</comment>
<sequence>MTPGVTRSDDLGDRWVDHAGVEDLRHHGDVDVRPGMLDFAVNVRGRTPSWIRDILRDRIDDLSVYPTPDDEQAAVDAIAVAHGRDADEIAVLAGAAEGFALAAALRPRLAAVIAPSFTEPERVLRASGVPVTRVVLPPPWHLEDAVVPDDADLVVIGNPTNPTSVLHAADVVAGMCRPGRVVVVDEAFADVTLAETGSAAGRSVDGFVDEPESVADRRLPGLVVLRSITKTFAVPGLRAGYVIGDRDVVSRLVSGRPHWPVGTLQLAVVTAALSERGHAHAREQARAVRVEREAMVDALRGSGIEVCGDPSASFVLVRDASAQRRRDHLAAAGIAVRRGDTFPGLGPGHLRLAVRPPDDVATLLRAWPLS</sequence>
<dbReference type="Gene3D" id="3.40.640.10">
    <property type="entry name" value="Type I PLP-dependent aspartate aminotransferase-like (Major domain)"/>
    <property type="match status" value="1"/>
</dbReference>
<dbReference type="Gene3D" id="3.90.1150.10">
    <property type="entry name" value="Aspartate Aminotransferase, domain 1"/>
    <property type="match status" value="1"/>
</dbReference>
<evidence type="ECO:0000313" key="6">
    <source>
        <dbReference type="Proteomes" id="UP001597068"/>
    </source>
</evidence>
<evidence type="ECO:0000256" key="3">
    <source>
        <dbReference type="RuleBase" id="RU000481"/>
    </source>
</evidence>
<dbReference type="EC" id="2.6.1.-" evidence="3"/>
<accession>A0ABW3G987</accession>
<dbReference type="CDD" id="cd00609">
    <property type="entry name" value="AAT_like"/>
    <property type="match status" value="1"/>
</dbReference>
<keyword evidence="2" id="KW-0663">Pyridoxal phosphate</keyword>
<name>A0ABW3G987_9NOCA</name>
<keyword evidence="3" id="KW-0032">Aminotransferase</keyword>
<dbReference type="NCBIfam" id="NF005915">
    <property type="entry name" value="PRK07908.1"/>
    <property type="match status" value="1"/>
</dbReference>
<dbReference type="PANTHER" id="PTHR42885">
    <property type="entry name" value="HISTIDINOL-PHOSPHATE AMINOTRANSFERASE-RELATED"/>
    <property type="match status" value="1"/>
</dbReference>
<comment type="caution">
    <text evidence="5">The sequence shown here is derived from an EMBL/GenBank/DDBJ whole genome shotgun (WGS) entry which is preliminary data.</text>
</comment>
<dbReference type="InterPro" id="IPR004838">
    <property type="entry name" value="NHTrfase_class1_PyrdxlP-BS"/>
</dbReference>
<dbReference type="PROSITE" id="PS00105">
    <property type="entry name" value="AA_TRANSFER_CLASS_1"/>
    <property type="match status" value="1"/>
</dbReference>
<dbReference type="InterPro" id="IPR015422">
    <property type="entry name" value="PyrdxlP-dep_Trfase_small"/>
</dbReference>
<evidence type="ECO:0000256" key="2">
    <source>
        <dbReference type="ARBA" id="ARBA00022898"/>
    </source>
</evidence>
<organism evidence="5 6">
    <name type="scientific">Williamsia deligens</name>
    <dbReference type="NCBI Taxonomy" id="321325"/>
    <lineage>
        <taxon>Bacteria</taxon>
        <taxon>Bacillati</taxon>
        <taxon>Actinomycetota</taxon>
        <taxon>Actinomycetes</taxon>
        <taxon>Mycobacteriales</taxon>
        <taxon>Nocardiaceae</taxon>
        <taxon>Williamsia</taxon>
    </lineage>
</organism>
<comment type="similarity">
    <text evidence="3">Belongs to the class-I pyridoxal-phosphate-dependent aminotransferase family.</text>
</comment>
<dbReference type="InterPro" id="IPR015424">
    <property type="entry name" value="PyrdxlP-dep_Trfase"/>
</dbReference>
<gene>
    <name evidence="5" type="primary">cobC</name>
    <name evidence="5" type="ORF">ACFQ04_14860</name>
</gene>
<evidence type="ECO:0000259" key="4">
    <source>
        <dbReference type="Pfam" id="PF00155"/>
    </source>
</evidence>
<keyword evidence="6" id="KW-1185">Reference proteome</keyword>
<dbReference type="PANTHER" id="PTHR42885:SF1">
    <property type="entry name" value="THREONINE-PHOSPHATE DECARBOXYLASE"/>
    <property type="match status" value="1"/>
</dbReference>
<dbReference type="SUPFAM" id="SSF53383">
    <property type="entry name" value="PLP-dependent transferases"/>
    <property type="match status" value="1"/>
</dbReference>
<dbReference type="EMBL" id="JBHTIL010000002">
    <property type="protein sequence ID" value="MFD0927017.1"/>
    <property type="molecule type" value="Genomic_DNA"/>
</dbReference>
<dbReference type="InterPro" id="IPR004839">
    <property type="entry name" value="Aminotransferase_I/II_large"/>
</dbReference>
<proteinExistence type="inferred from homology"/>
<dbReference type="RefSeq" id="WP_253648697.1">
    <property type="nucleotide sequence ID" value="NZ_BAAAMO010000006.1"/>
</dbReference>
<protein>
    <recommendedName>
        <fullName evidence="3">Aminotransferase</fullName>
        <ecNumber evidence="3">2.6.1.-</ecNumber>
    </recommendedName>
</protein>
<evidence type="ECO:0000256" key="1">
    <source>
        <dbReference type="ARBA" id="ARBA00001933"/>
    </source>
</evidence>
<dbReference type="Pfam" id="PF00155">
    <property type="entry name" value="Aminotran_1_2"/>
    <property type="match status" value="1"/>
</dbReference>